<evidence type="ECO:0000313" key="3">
    <source>
        <dbReference type="Proteomes" id="UP000077875"/>
    </source>
</evidence>
<dbReference type="GO" id="GO:0110154">
    <property type="term" value="P:RNA decapping"/>
    <property type="evidence" value="ECO:0007669"/>
    <property type="project" value="TreeGrafter"/>
</dbReference>
<dbReference type="STRING" id="376489.A5892_03640"/>
<sequence length="216" mass="24552">MFERFDRNDQGVDYVVGDLHGHFDLLMAALDGVGFDRTRDRLFCVGDLIDRGPRSFDCLKLVLEPWFHSVRGNHEEMAFDAIFKQQWRMWLPNGGTWAGEVNPRELKELLEQALPRLPLAMEVAVGDQRVGIVHAQPPSDWRLLERNTDKYREALLWSRTRISREDRTPVEGIDAVVVGHTPVERPRLLGNVHYIDTGAYKSGVLTLAPLASLPGV</sequence>
<dbReference type="PANTHER" id="PTHR42850:SF10">
    <property type="entry name" value="SERINE_THREONINE-PROTEIN PHOSPHATASE 1"/>
    <property type="match status" value="1"/>
</dbReference>
<dbReference type="InterPro" id="IPR006186">
    <property type="entry name" value="Ser/Thr-sp_prot-phosphatase"/>
</dbReference>
<organism evidence="2 3">
    <name type="scientific">Halotalea alkalilenta</name>
    <dbReference type="NCBI Taxonomy" id="376489"/>
    <lineage>
        <taxon>Bacteria</taxon>
        <taxon>Pseudomonadati</taxon>
        <taxon>Pseudomonadota</taxon>
        <taxon>Gammaproteobacteria</taxon>
        <taxon>Oceanospirillales</taxon>
        <taxon>Halomonadaceae</taxon>
        <taxon>Halotalea</taxon>
    </lineage>
</organism>
<evidence type="ECO:0000313" key="2">
    <source>
        <dbReference type="EMBL" id="ANF56668.1"/>
    </source>
</evidence>
<dbReference type="AlphaFoldDB" id="A0A172YBS8"/>
<proteinExistence type="predicted"/>
<dbReference type="GO" id="GO:0016791">
    <property type="term" value="F:phosphatase activity"/>
    <property type="evidence" value="ECO:0007669"/>
    <property type="project" value="TreeGrafter"/>
</dbReference>
<dbReference type="InterPro" id="IPR004843">
    <property type="entry name" value="Calcineurin-like_PHP"/>
</dbReference>
<protein>
    <submittedName>
        <fullName evidence="2">Metallophosphoesterase</fullName>
    </submittedName>
</protein>
<feature type="domain" description="Serine/threonine specific protein phosphatases" evidence="1">
    <location>
        <begin position="70"/>
        <end position="75"/>
    </location>
</feature>
<dbReference type="GO" id="GO:0008803">
    <property type="term" value="F:bis(5'-nucleosyl)-tetraphosphatase (symmetrical) activity"/>
    <property type="evidence" value="ECO:0007669"/>
    <property type="project" value="TreeGrafter"/>
</dbReference>
<dbReference type="PROSITE" id="PS00125">
    <property type="entry name" value="SER_THR_PHOSPHATASE"/>
    <property type="match status" value="1"/>
</dbReference>
<dbReference type="Pfam" id="PF00149">
    <property type="entry name" value="Metallophos"/>
    <property type="match status" value="1"/>
</dbReference>
<dbReference type="InterPro" id="IPR050126">
    <property type="entry name" value="Ap4A_hydrolase"/>
</dbReference>
<dbReference type="SUPFAM" id="SSF56300">
    <property type="entry name" value="Metallo-dependent phosphatases"/>
    <property type="match status" value="1"/>
</dbReference>
<dbReference type="EMBL" id="CP015243">
    <property type="protein sequence ID" value="ANF56668.1"/>
    <property type="molecule type" value="Genomic_DNA"/>
</dbReference>
<dbReference type="Gene3D" id="3.60.21.10">
    <property type="match status" value="1"/>
</dbReference>
<dbReference type="RefSeq" id="WP_064121645.1">
    <property type="nucleotide sequence ID" value="NZ_CP015243.1"/>
</dbReference>
<accession>A0A172YBS8</accession>
<evidence type="ECO:0000259" key="1">
    <source>
        <dbReference type="PROSITE" id="PS00125"/>
    </source>
</evidence>
<reference evidence="2 3" key="1">
    <citation type="submission" date="2016-04" db="EMBL/GenBank/DDBJ databases">
        <title>Complete Genome Sequence of Halotalea alkalilenta IHB B 13600.</title>
        <authorList>
            <person name="Swarnkar M.K."/>
            <person name="Sharma A."/>
            <person name="Kaushal K."/>
            <person name="Soni R."/>
            <person name="Rana S."/>
            <person name="Singh A.K."/>
            <person name="Gulati A."/>
        </authorList>
    </citation>
    <scope>NUCLEOTIDE SEQUENCE [LARGE SCALE GENOMIC DNA]</scope>
    <source>
        <strain evidence="2 3">IHB B 13600</strain>
    </source>
</reference>
<dbReference type="InterPro" id="IPR029052">
    <property type="entry name" value="Metallo-depent_PP-like"/>
</dbReference>
<dbReference type="Proteomes" id="UP000077875">
    <property type="component" value="Chromosome"/>
</dbReference>
<dbReference type="KEGG" id="haa:A5892_03640"/>
<dbReference type="PANTHER" id="PTHR42850">
    <property type="entry name" value="METALLOPHOSPHOESTERASE"/>
    <property type="match status" value="1"/>
</dbReference>
<name>A0A172YBS8_9GAMM</name>
<dbReference type="GO" id="GO:0005737">
    <property type="term" value="C:cytoplasm"/>
    <property type="evidence" value="ECO:0007669"/>
    <property type="project" value="TreeGrafter"/>
</dbReference>
<keyword evidence="3" id="KW-1185">Reference proteome</keyword>
<gene>
    <name evidence="2" type="ORF">A5892_03640</name>
</gene>